<protein>
    <submittedName>
        <fullName evidence="1">Uncharacterized protein</fullName>
    </submittedName>
</protein>
<keyword evidence="2" id="KW-1185">Reference proteome</keyword>
<accession>A3XI27</accession>
<proteinExistence type="predicted"/>
<dbReference type="STRING" id="398720.MED217_16025"/>
<dbReference type="HOGENOM" id="CLU_3253431_0_0_10"/>
<evidence type="ECO:0000313" key="1">
    <source>
        <dbReference type="EMBL" id="EAQ51066.1"/>
    </source>
</evidence>
<reference evidence="1 2" key="1">
    <citation type="journal article" date="2007" name="Nature">
        <title>Light stimulates growth of proteorhodopsin-containing marine Flavobacteria.</title>
        <authorList>
            <person name="Gomez-Consarnau L."/>
            <person name="Gonzalez J.M."/>
            <person name="Coll-Llado M."/>
            <person name="Gourdon P."/>
            <person name="Pascher T."/>
            <person name="Neutze R."/>
            <person name="Pedros-Alio C."/>
            <person name="Pinhassi J."/>
        </authorList>
    </citation>
    <scope>NUCLEOTIDE SEQUENCE [LARGE SCALE GENOMIC DNA]</scope>
    <source>
        <strain evidence="1 2">MED217</strain>
    </source>
</reference>
<comment type="caution">
    <text evidence="1">The sequence shown here is derived from an EMBL/GenBank/DDBJ whole genome shotgun (WGS) entry which is preliminary data.</text>
</comment>
<dbReference type="Proteomes" id="UP000001601">
    <property type="component" value="Unassembled WGS sequence"/>
</dbReference>
<dbReference type="EMBL" id="AANC01000001">
    <property type="protein sequence ID" value="EAQ51066.1"/>
    <property type="molecule type" value="Genomic_DNA"/>
</dbReference>
<name>A3XI27_LEEBM</name>
<gene>
    <name evidence="1" type="ORF">MED217_16025</name>
</gene>
<sequence>MTFLKHKNKSGQFEKATFAFFEKRCSYSNYNGVANLKIILWH</sequence>
<dbReference type="AlphaFoldDB" id="A3XI27"/>
<evidence type="ECO:0000313" key="2">
    <source>
        <dbReference type="Proteomes" id="UP000001601"/>
    </source>
</evidence>
<organism evidence="1 2">
    <name type="scientific">Leeuwenhoekiella blandensis (strain CECT 7118 / CCUG 51940 / KCTC 22103 / MED217)</name>
    <name type="common">Flavobacterium sp. (strain MED217)</name>
    <dbReference type="NCBI Taxonomy" id="398720"/>
    <lineage>
        <taxon>Bacteria</taxon>
        <taxon>Pseudomonadati</taxon>
        <taxon>Bacteroidota</taxon>
        <taxon>Flavobacteriia</taxon>
        <taxon>Flavobacteriales</taxon>
        <taxon>Flavobacteriaceae</taxon>
        <taxon>Leeuwenhoekiella</taxon>
    </lineage>
</organism>